<gene>
    <name evidence="2" type="ORF">NPIL_160491</name>
</gene>
<evidence type="ECO:0000313" key="3">
    <source>
        <dbReference type="Proteomes" id="UP000887013"/>
    </source>
</evidence>
<organism evidence="2 3">
    <name type="scientific">Nephila pilipes</name>
    <name type="common">Giant wood spider</name>
    <name type="synonym">Nephila maculata</name>
    <dbReference type="NCBI Taxonomy" id="299642"/>
    <lineage>
        <taxon>Eukaryota</taxon>
        <taxon>Metazoa</taxon>
        <taxon>Ecdysozoa</taxon>
        <taxon>Arthropoda</taxon>
        <taxon>Chelicerata</taxon>
        <taxon>Arachnida</taxon>
        <taxon>Araneae</taxon>
        <taxon>Araneomorphae</taxon>
        <taxon>Entelegynae</taxon>
        <taxon>Araneoidea</taxon>
        <taxon>Nephilidae</taxon>
        <taxon>Nephila</taxon>
    </lineage>
</organism>
<dbReference type="EMBL" id="BMAW01097518">
    <property type="protein sequence ID" value="GFS79995.1"/>
    <property type="molecule type" value="Genomic_DNA"/>
</dbReference>
<comment type="caution">
    <text evidence="2">The sequence shown here is derived from an EMBL/GenBank/DDBJ whole genome shotgun (WGS) entry which is preliminary data.</text>
</comment>
<protein>
    <submittedName>
        <fullName evidence="2">Uncharacterized protein</fullName>
    </submittedName>
</protein>
<keyword evidence="3" id="KW-1185">Reference proteome</keyword>
<evidence type="ECO:0000313" key="2">
    <source>
        <dbReference type="EMBL" id="GFS79995.1"/>
    </source>
</evidence>
<evidence type="ECO:0000256" key="1">
    <source>
        <dbReference type="SAM" id="MobiDB-lite"/>
    </source>
</evidence>
<proteinExistence type="predicted"/>
<dbReference type="AlphaFoldDB" id="A0A8X6T4U8"/>
<reference evidence="2" key="1">
    <citation type="submission" date="2020-08" db="EMBL/GenBank/DDBJ databases">
        <title>Multicomponent nature underlies the extraordinary mechanical properties of spider dragline silk.</title>
        <authorList>
            <person name="Kono N."/>
            <person name="Nakamura H."/>
            <person name="Mori M."/>
            <person name="Yoshida Y."/>
            <person name="Ohtoshi R."/>
            <person name="Malay A.D."/>
            <person name="Moran D.A.P."/>
            <person name="Tomita M."/>
            <person name="Numata K."/>
            <person name="Arakawa K."/>
        </authorList>
    </citation>
    <scope>NUCLEOTIDE SEQUENCE</scope>
</reference>
<sequence>MKFLVCKAVVPLSVSAEIANSRKLSDTDVAKLTEASDMGEENVSEYENHTGEGIESDDSDNDFDIDI</sequence>
<feature type="compositionally biased region" description="Acidic residues" evidence="1">
    <location>
        <begin position="54"/>
        <end position="67"/>
    </location>
</feature>
<name>A0A8X6T4U8_NEPPI</name>
<feature type="region of interest" description="Disordered" evidence="1">
    <location>
        <begin position="33"/>
        <end position="67"/>
    </location>
</feature>
<dbReference type="Proteomes" id="UP000887013">
    <property type="component" value="Unassembled WGS sequence"/>
</dbReference>
<accession>A0A8X6T4U8</accession>